<reference evidence="1 2" key="2">
    <citation type="submission" date="2018-11" db="EMBL/GenBank/DDBJ databases">
        <authorList>
            <consortium name="Pathogen Informatics"/>
        </authorList>
    </citation>
    <scope>NUCLEOTIDE SEQUENCE [LARGE SCALE GENOMIC DNA]</scope>
</reference>
<keyword evidence="2" id="KW-1185">Reference proteome</keyword>
<dbReference type="EMBL" id="UYSL01019844">
    <property type="protein sequence ID" value="VDL70530.1"/>
    <property type="molecule type" value="Genomic_DNA"/>
</dbReference>
<proteinExistence type="predicted"/>
<organism evidence="3">
    <name type="scientific">Nippostrongylus brasiliensis</name>
    <name type="common">Rat hookworm</name>
    <dbReference type="NCBI Taxonomy" id="27835"/>
    <lineage>
        <taxon>Eukaryota</taxon>
        <taxon>Metazoa</taxon>
        <taxon>Ecdysozoa</taxon>
        <taxon>Nematoda</taxon>
        <taxon>Chromadorea</taxon>
        <taxon>Rhabditida</taxon>
        <taxon>Rhabditina</taxon>
        <taxon>Rhabditomorpha</taxon>
        <taxon>Strongyloidea</taxon>
        <taxon>Heligmosomidae</taxon>
        <taxon>Nippostrongylus</taxon>
    </lineage>
</organism>
<accession>A0A0N4XVT7</accession>
<dbReference type="Proteomes" id="UP000271162">
    <property type="component" value="Unassembled WGS sequence"/>
</dbReference>
<dbReference type="WBParaSite" id="NBR_0000694001-mRNA-1">
    <property type="protein sequence ID" value="NBR_0000694001-mRNA-1"/>
    <property type="gene ID" value="NBR_0000694001"/>
</dbReference>
<name>A0A0N4XVT7_NIPBR</name>
<sequence length="92" mass="10686">MRSSYASLWFFYDAFRGRPIKSLTIYHVKNIYDEDKFRPPPPPAFTHSPTVLCARRLPESFRCPFLIEILRHSQLIRSGTGLGGFHYCAAHK</sequence>
<protein>
    <submittedName>
        <fullName evidence="1 3">Uncharacterized protein</fullName>
    </submittedName>
</protein>
<gene>
    <name evidence="1" type="ORF">NBR_LOCUS6941</name>
</gene>
<dbReference type="AlphaFoldDB" id="A0A0N4XVT7"/>
<evidence type="ECO:0000313" key="3">
    <source>
        <dbReference type="WBParaSite" id="NBR_0000694001-mRNA-1"/>
    </source>
</evidence>
<evidence type="ECO:0000313" key="1">
    <source>
        <dbReference type="EMBL" id="VDL70530.1"/>
    </source>
</evidence>
<evidence type="ECO:0000313" key="2">
    <source>
        <dbReference type="Proteomes" id="UP000271162"/>
    </source>
</evidence>
<reference evidence="3" key="1">
    <citation type="submission" date="2017-02" db="UniProtKB">
        <authorList>
            <consortium name="WormBaseParasite"/>
        </authorList>
    </citation>
    <scope>IDENTIFICATION</scope>
</reference>